<evidence type="ECO:0000259" key="1">
    <source>
        <dbReference type="Pfam" id="PF13568"/>
    </source>
</evidence>
<gene>
    <name evidence="2" type="ordered locus">CLOAM1907</name>
</gene>
<dbReference type="RefSeq" id="WP_015425591.1">
    <property type="nucleotide sequence ID" value="NC_020449.1"/>
</dbReference>
<feature type="domain" description="Outer membrane protein beta-barrel" evidence="1">
    <location>
        <begin position="27"/>
        <end position="204"/>
    </location>
</feature>
<dbReference type="EMBL" id="CU466930">
    <property type="protein sequence ID" value="CAO81733.1"/>
    <property type="molecule type" value="Genomic_DNA"/>
</dbReference>
<protein>
    <recommendedName>
        <fullName evidence="1">Outer membrane protein beta-barrel domain-containing protein</fullName>
    </recommendedName>
</protein>
<evidence type="ECO:0000313" key="2">
    <source>
        <dbReference type="EMBL" id="CAO81733.1"/>
    </source>
</evidence>
<dbReference type="Proteomes" id="UP000002019">
    <property type="component" value="Chromosome"/>
</dbReference>
<dbReference type="KEGG" id="caci:CLOAM1907"/>
<dbReference type="Pfam" id="PF13568">
    <property type="entry name" value="OMP_b-brl_2"/>
    <property type="match status" value="1"/>
</dbReference>
<reference evidence="2 3" key="1">
    <citation type="journal article" date="2008" name="J. Bacteriol.">
        <title>'Candidatus Cloacamonas acidaminovorans': genome sequence reconstruction provides a first glimpse of a new bacterial division.</title>
        <authorList>
            <person name="Pelletier E."/>
            <person name="Kreimeyer A."/>
            <person name="Bocs S."/>
            <person name="Rouy Z."/>
            <person name="Gyapay G."/>
            <person name="Chouari R."/>
            <person name="Riviere D."/>
            <person name="Ganesan A."/>
            <person name="Daegelen P."/>
            <person name="Sghir A."/>
            <person name="Cohen G.N."/>
            <person name="Medigue C."/>
            <person name="Weissenbach J."/>
            <person name="Le Paslier D."/>
        </authorList>
    </citation>
    <scope>NUCLEOTIDE SEQUENCE [LARGE SCALE GENOMIC DNA]</scope>
    <source>
        <strain evidence="3">Evry</strain>
    </source>
</reference>
<name>B0VJP8_CLOAI</name>
<dbReference type="HOGENOM" id="CLU_1233250_0_0_0"/>
<keyword evidence="3" id="KW-1185">Reference proteome</keyword>
<dbReference type="OrthoDB" id="947434at2"/>
<dbReference type="AlphaFoldDB" id="B0VJP8"/>
<proteinExistence type="predicted"/>
<accession>B0VJP8</accession>
<sequence length="224" mass="25039">MKTNTFLLIMLLLLLAIGLQSQTLPEIQPGIIGGLNIANFSGDDIEDLDDAGFTINNRTLFHLGLTGTTNITSNIDLRGEIALSMNGSKWKVNLDFEDEDFDTVPFTITHNIYMIQVPVSLILNVPLPNSAVKPYLGAGFSASIPVSSGWEIRALGEEEEGDYTDEEFAELSSFVIGYQFNLGLDFNKILCEFRYERGLTPVFDNSYIDETFYSNFKFLVGFRF</sequence>
<organism evidence="2 3">
    <name type="scientific">Cloacimonas acidaminovorans (strain Evry)</name>
    <dbReference type="NCBI Taxonomy" id="459349"/>
    <lineage>
        <taxon>Bacteria</taxon>
        <taxon>Pseudomonadati</taxon>
        <taxon>Candidatus Cloacimonadota</taxon>
        <taxon>Candidatus Cloacimonadia</taxon>
        <taxon>Candidatus Cloacimonadales</taxon>
        <taxon>Candidatus Cloacimonadaceae</taxon>
        <taxon>Candidatus Cloacimonas</taxon>
    </lineage>
</organism>
<evidence type="ECO:0000313" key="3">
    <source>
        <dbReference type="Proteomes" id="UP000002019"/>
    </source>
</evidence>
<dbReference type="InterPro" id="IPR025665">
    <property type="entry name" value="Beta-barrel_OMP_2"/>
</dbReference>